<reference evidence="2 3" key="1">
    <citation type="submission" date="2008-06" db="EMBL/GenBank/DDBJ databases">
        <title>Complete sequence of Chloroherpeton thalassium ATCC 35110.</title>
        <authorList>
            <consortium name="US DOE Joint Genome Institute"/>
            <person name="Lucas S."/>
            <person name="Copeland A."/>
            <person name="Lapidus A."/>
            <person name="Glavina del Rio T."/>
            <person name="Dalin E."/>
            <person name="Tice H."/>
            <person name="Bruce D."/>
            <person name="Goodwin L."/>
            <person name="Pitluck S."/>
            <person name="Schmutz J."/>
            <person name="Larimer F."/>
            <person name="Land M."/>
            <person name="Hauser L."/>
            <person name="Kyrpides N."/>
            <person name="Mikhailova N."/>
            <person name="Liu Z."/>
            <person name="Li T."/>
            <person name="Zhao F."/>
            <person name="Overmann J."/>
            <person name="Bryant D.A."/>
            <person name="Richardson P."/>
        </authorList>
    </citation>
    <scope>NUCLEOTIDE SEQUENCE [LARGE SCALE GENOMIC DNA]</scope>
    <source>
        <strain evidence="3">ATCC 35110 / GB-78</strain>
    </source>
</reference>
<feature type="transmembrane region" description="Helical" evidence="1">
    <location>
        <begin position="91"/>
        <end position="110"/>
    </location>
</feature>
<keyword evidence="1" id="KW-0472">Membrane</keyword>
<dbReference type="STRING" id="517418.Ctha_0095"/>
<keyword evidence="3" id="KW-1185">Reference proteome</keyword>
<feature type="transmembrane region" description="Helical" evidence="1">
    <location>
        <begin position="122"/>
        <end position="142"/>
    </location>
</feature>
<dbReference type="Proteomes" id="UP000001208">
    <property type="component" value="Chromosome"/>
</dbReference>
<accession>B3QSH5</accession>
<feature type="transmembrane region" description="Helical" evidence="1">
    <location>
        <begin position="6"/>
        <end position="27"/>
    </location>
</feature>
<protein>
    <recommendedName>
        <fullName evidence="4">Protoporphyrinogen IX oxidase</fullName>
    </recommendedName>
</protein>
<feature type="transmembrane region" description="Helical" evidence="1">
    <location>
        <begin position="59"/>
        <end position="79"/>
    </location>
</feature>
<evidence type="ECO:0000256" key="1">
    <source>
        <dbReference type="SAM" id="Phobius"/>
    </source>
</evidence>
<dbReference type="RefSeq" id="WP_012498650.1">
    <property type="nucleotide sequence ID" value="NC_011026.1"/>
</dbReference>
<evidence type="ECO:0008006" key="4">
    <source>
        <dbReference type="Google" id="ProtNLM"/>
    </source>
</evidence>
<dbReference type="AlphaFoldDB" id="B3QSH5"/>
<evidence type="ECO:0000313" key="2">
    <source>
        <dbReference type="EMBL" id="ACF12566.1"/>
    </source>
</evidence>
<keyword evidence="1" id="KW-1133">Transmembrane helix</keyword>
<dbReference type="eggNOG" id="ENOG5032TZ6">
    <property type="taxonomic scope" value="Bacteria"/>
</dbReference>
<organism evidence="2 3">
    <name type="scientific">Chloroherpeton thalassium (strain ATCC 35110 / GB-78)</name>
    <dbReference type="NCBI Taxonomy" id="517418"/>
    <lineage>
        <taxon>Bacteria</taxon>
        <taxon>Pseudomonadati</taxon>
        <taxon>Chlorobiota</taxon>
        <taxon>Chlorobiia</taxon>
        <taxon>Chlorobiales</taxon>
        <taxon>Chloroherpetonaceae</taxon>
        <taxon>Chloroherpeton</taxon>
    </lineage>
</organism>
<dbReference type="HOGENOM" id="CLU_1871708_0_0_10"/>
<name>B3QSH5_CHLT3</name>
<evidence type="ECO:0000313" key="3">
    <source>
        <dbReference type="Proteomes" id="UP000001208"/>
    </source>
</evidence>
<sequence>MYQVLLFLHVASFAIWMGIVVASLMLIKSMQPKLTDFEAKEIPEFVKVLKSYIGWEVKIVDVMFLTVIITGALLAHFYIGWNTWTITKGILVFFQLFATIGYVFVAVRKLEYPCKPSEFKKWYTLFTISLSFFTAMLLFVFFGR</sequence>
<dbReference type="EMBL" id="CP001100">
    <property type="protein sequence ID" value="ACF12566.1"/>
    <property type="molecule type" value="Genomic_DNA"/>
</dbReference>
<dbReference type="KEGG" id="cts:Ctha_0095"/>
<dbReference type="OrthoDB" id="595010at2"/>
<proteinExistence type="predicted"/>
<keyword evidence="1" id="KW-0812">Transmembrane</keyword>
<gene>
    <name evidence="2" type="ordered locus">Ctha_0095</name>
</gene>